<feature type="transmembrane region" description="Helical" evidence="1">
    <location>
        <begin position="49"/>
        <end position="67"/>
    </location>
</feature>
<keyword evidence="1" id="KW-0812">Transmembrane</keyword>
<gene>
    <name evidence="2" type="ORF">MERR_LOCUS29968</name>
</gene>
<name>A0A6D2K3I2_9BRAS</name>
<dbReference type="Proteomes" id="UP000467841">
    <property type="component" value="Unassembled WGS sequence"/>
</dbReference>
<evidence type="ECO:0000256" key="1">
    <source>
        <dbReference type="SAM" id="Phobius"/>
    </source>
</evidence>
<keyword evidence="1" id="KW-0472">Membrane</keyword>
<feature type="transmembrane region" description="Helical" evidence="1">
    <location>
        <begin position="21"/>
        <end position="43"/>
    </location>
</feature>
<reference evidence="2" key="1">
    <citation type="submission" date="2020-01" db="EMBL/GenBank/DDBJ databases">
        <authorList>
            <person name="Mishra B."/>
        </authorList>
    </citation>
    <scope>NUCLEOTIDE SEQUENCE [LARGE SCALE GENOMIC DNA]</scope>
</reference>
<proteinExistence type="predicted"/>
<organism evidence="2 3">
    <name type="scientific">Microthlaspi erraticum</name>
    <dbReference type="NCBI Taxonomy" id="1685480"/>
    <lineage>
        <taxon>Eukaryota</taxon>
        <taxon>Viridiplantae</taxon>
        <taxon>Streptophyta</taxon>
        <taxon>Embryophyta</taxon>
        <taxon>Tracheophyta</taxon>
        <taxon>Spermatophyta</taxon>
        <taxon>Magnoliopsida</taxon>
        <taxon>eudicotyledons</taxon>
        <taxon>Gunneridae</taxon>
        <taxon>Pentapetalae</taxon>
        <taxon>rosids</taxon>
        <taxon>malvids</taxon>
        <taxon>Brassicales</taxon>
        <taxon>Brassicaceae</taxon>
        <taxon>Coluteocarpeae</taxon>
        <taxon>Microthlaspi</taxon>
    </lineage>
</organism>
<evidence type="ECO:0000313" key="3">
    <source>
        <dbReference type="Proteomes" id="UP000467841"/>
    </source>
</evidence>
<sequence length="133" mass="15056">MRRTMERKLSTLGSKAGTKMDVVFSFLVATTISSWVATCLVANDLKGEKVSLVIINTIFVVYFVVCLKKLQYPNLNQDDEEIATTWPRRKAVLKESVKKLAYVIFSILDNECNLLLHLHLLLYSCWIGVLGDS</sequence>
<accession>A0A6D2K3I2</accession>
<dbReference type="AlphaFoldDB" id="A0A6D2K3I2"/>
<keyword evidence="3" id="KW-1185">Reference proteome</keyword>
<comment type="caution">
    <text evidence="2">The sequence shown here is derived from an EMBL/GenBank/DDBJ whole genome shotgun (WGS) entry which is preliminary data.</text>
</comment>
<evidence type="ECO:0000313" key="2">
    <source>
        <dbReference type="EMBL" id="CAA7042733.1"/>
    </source>
</evidence>
<protein>
    <submittedName>
        <fullName evidence="2">Uncharacterized protein</fullName>
    </submittedName>
</protein>
<keyword evidence="1" id="KW-1133">Transmembrane helix</keyword>
<dbReference type="EMBL" id="CACVBM020001274">
    <property type="protein sequence ID" value="CAA7042733.1"/>
    <property type="molecule type" value="Genomic_DNA"/>
</dbReference>